<sequence length="150" mass="16861">MPNPAPTSAPKSVLAIGALAKRAGVKIPTIRYYESIGLLPEAPRTGSNRRTYDEASVGRLRFIRHARELGFEVEAIRQLLTLADDPSRPCREADLLARAHLAEIESRITRLEALRDEVRRMVEGCDQGEVRRCHVIEVLADHAHCLHDRH</sequence>
<name>A0A2U9SGN0_9PROT</name>
<dbReference type="SUPFAM" id="SSF46955">
    <property type="entry name" value="Putative DNA-binding domain"/>
    <property type="match status" value="1"/>
</dbReference>
<dbReference type="PROSITE" id="PS50937">
    <property type="entry name" value="HTH_MERR_2"/>
    <property type="match status" value="1"/>
</dbReference>
<dbReference type="GO" id="GO:0003677">
    <property type="term" value="F:DNA binding"/>
    <property type="evidence" value="ECO:0007669"/>
    <property type="project" value="UniProtKB-KW"/>
</dbReference>
<keyword evidence="6" id="KW-1185">Reference proteome</keyword>
<dbReference type="AlphaFoldDB" id="A0A2U9SGN0"/>
<keyword evidence="3" id="KW-0804">Transcription</keyword>
<keyword evidence="5" id="KW-0614">Plasmid</keyword>
<dbReference type="PANTHER" id="PTHR30204:SF94">
    <property type="entry name" value="HEAVY METAL-DEPENDENT TRANSCRIPTIONAL REGULATOR HI_0293-RELATED"/>
    <property type="match status" value="1"/>
</dbReference>
<organism evidence="5 6">
    <name type="scientific">Azospirillum ramasamyi</name>
    <dbReference type="NCBI Taxonomy" id="682998"/>
    <lineage>
        <taxon>Bacteria</taxon>
        <taxon>Pseudomonadati</taxon>
        <taxon>Pseudomonadota</taxon>
        <taxon>Alphaproteobacteria</taxon>
        <taxon>Rhodospirillales</taxon>
        <taxon>Azospirillaceae</taxon>
        <taxon>Azospirillum</taxon>
    </lineage>
</organism>
<proteinExistence type="predicted"/>
<dbReference type="Pfam" id="PF09278">
    <property type="entry name" value="MerR-DNA-bind"/>
    <property type="match status" value="1"/>
</dbReference>
<dbReference type="Proteomes" id="UP000249605">
    <property type="component" value="Plasmid unnamed5"/>
</dbReference>
<evidence type="ECO:0000259" key="4">
    <source>
        <dbReference type="PROSITE" id="PS50937"/>
    </source>
</evidence>
<evidence type="ECO:0000313" key="5">
    <source>
        <dbReference type="EMBL" id="AWU97963.1"/>
    </source>
</evidence>
<evidence type="ECO:0000256" key="3">
    <source>
        <dbReference type="ARBA" id="ARBA00023163"/>
    </source>
</evidence>
<gene>
    <name evidence="5" type="ORF">DM194_27170</name>
</gene>
<keyword evidence="2" id="KW-0238">DNA-binding</keyword>
<dbReference type="PANTHER" id="PTHR30204">
    <property type="entry name" value="REDOX-CYCLING DRUG-SENSING TRANSCRIPTIONAL ACTIVATOR SOXR"/>
    <property type="match status" value="1"/>
</dbReference>
<evidence type="ECO:0000313" key="6">
    <source>
        <dbReference type="Proteomes" id="UP000249605"/>
    </source>
</evidence>
<dbReference type="SMART" id="SM00422">
    <property type="entry name" value="HTH_MERR"/>
    <property type="match status" value="1"/>
</dbReference>
<dbReference type="Gene3D" id="1.10.1660.10">
    <property type="match status" value="1"/>
</dbReference>
<dbReference type="RefSeq" id="WP_111070753.1">
    <property type="nucleotide sequence ID" value="NZ_CP029835.1"/>
</dbReference>
<evidence type="ECO:0000256" key="2">
    <source>
        <dbReference type="ARBA" id="ARBA00023125"/>
    </source>
</evidence>
<dbReference type="PROSITE" id="PS00552">
    <property type="entry name" value="HTH_MERR_1"/>
    <property type="match status" value="1"/>
</dbReference>
<feature type="domain" description="HTH merR-type" evidence="4">
    <location>
        <begin position="13"/>
        <end position="82"/>
    </location>
</feature>
<dbReference type="InterPro" id="IPR000551">
    <property type="entry name" value="MerR-type_HTH_dom"/>
</dbReference>
<dbReference type="InterPro" id="IPR047057">
    <property type="entry name" value="MerR_fam"/>
</dbReference>
<protein>
    <submittedName>
        <fullName evidence="5">MerR family transcriptional regulator</fullName>
    </submittedName>
</protein>
<accession>A0A2U9SGN0</accession>
<reference evidence="5 6" key="1">
    <citation type="submission" date="2018-06" db="EMBL/GenBank/DDBJ databases">
        <title>Complete genome sequencing of Azospirillum sp. M2T2B2.</title>
        <authorList>
            <person name="Heo J."/>
            <person name="Kim S.-J."/>
            <person name="Kwon S.-W."/>
            <person name="Anandham R."/>
        </authorList>
    </citation>
    <scope>NUCLEOTIDE SEQUENCE [LARGE SCALE GENOMIC DNA]</scope>
    <source>
        <strain evidence="5 6">M2T2B2</strain>
        <plasmid evidence="5 6">unnamed5</plasmid>
    </source>
</reference>
<dbReference type="OrthoDB" id="9802944at2"/>
<geneLocation type="plasmid" evidence="5 6">
    <name>unnamed5</name>
</geneLocation>
<dbReference type="KEGG" id="azm:DM194_27170"/>
<keyword evidence="1" id="KW-0805">Transcription regulation</keyword>
<dbReference type="EMBL" id="CP029835">
    <property type="protein sequence ID" value="AWU97963.1"/>
    <property type="molecule type" value="Genomic_DNA"/>
</dbReference>
<evidence type="ECO:0000256" key="1">
    <source>
        <dbReference type="ARBA" id="ARBA00023015"/>
    </source>
</evidence>
<dbReference type="CDD" id="cd04785">
    <property type="entry name" value="HTH_CadR-PbrR-like"/>
    <property type="match status" value="1"/>
</dbReference>
<dbReference type="PRINTS" id="PR00040">
    <property type="entry name" value="HTHMERR"/>
</dbReference>
<dbReference type="InterPro" id="IPR009061">
    <property type="entry name" value="DNA-bd_dom_put_sf"/>
</dbReference>
<dbReference type="InterPro" id="IPR015358">
    <property type="entry name" value="Tscrpt_reg_MerR_DNA-bd"/>
</dbReference>
<dbReference type="Pfam" id="PF00376">
    <property type="entry name" value="MerR"/>
    <property type="match status" value="1"/>
</dbReference>
<dbReference type="GO" id="GO:0003700">
    <property type="term" value="F:DNA-binding transcription factor activity"/>
    <property type="evidence" value="ECO:0007669"/>
    <property type="project" value="InterPro"/>
</dbReference>